<evidence type="ECO:0000313" key="2">
    <source>
        <dbReference type="Proteomes" id="UP000232133"/>
    </source>
</evidence>
<dbReference type="GeneID" id="35117841"/>
<dbReference type="AlphaFoldDB" id="A0A2H4U4H5"/>
<reference evidence="1 2" key="1">
    <citation type="submission" date="2016-10" db="EMBL/GenBank/DDBJ databases">
        <authorList>
            <person name="Varghese N."/>
        </authorList>
    </citation>
    <scope>NUCLEOTIDE SEQUENCE [LARGE SCALE GENOMIC DNA]</scope>
    <source>
        <strain evidence="1 2">KB11</strain>
    </source>
</reference>
<dbReference type="EMBL" id="CP017803">
    <property type="protein sequence ID" value="ATZ59022.1"/>
    <property type="molecule type" value="Genomic_DNA"/>
</dbReference>
<dbReference type="Proteomes" id="UP000232133">
    <property type="component" value="Chromosome"/>
</dbReference>
<gene>
    <name evidence="1" type="ORF">BK798_00640</name>
</gene>
<evidence type="ECO:0000313" key="1">
    <source>
        <dbReference type="EMBL" id="ATZ59022.1"/>
    </source>
</evidence>
<dbReference type="RefSeq" id="WP_100815144.1">
    <property type="nucleotide sequence ID" value="NZ_CAYARK010000085.1"/>
</dbReference>
<organism evidence="1 2">
    <name type="scientific">Methanobrevibacter smithii</name>
    <dbReference type="NCBI Taxonomy" id="2173"/>
    <lineage>
        <taxon>Archaea</taxon>
        <taxon>Methanobacteriati</taxon>
        <taxon>Methanobacteriota</taxon>
        <taxon>Methanomada group</taxon>
        <taxon>Methanobacteria</taxon>
        <taxon>Methanobacteriales</taxon>
        <taxon>Methanobacteriaceae</taxon>
        <taxon>Methanobrevibacter</taxon>
    </lineage>
</organism>
<protein>
    <submittedName>
        <fullName evidence="1">Uncharacterized protein</fullName>
    </submittedName>
</protein>
<sequence length="96" mass="11466">MKNDFSGFAKHQKEKLDKYFKKDEKLTFKKIAVGEDDFYFIYKSKAVILKDKIASYELIPVGFIHNQDEEYYYYSFDGNCLGYEDIVKKFVEECLI</sequence>
<name>A0A2H4U4H5_METSM</name>
<accession>A0A2H4U4H5</accession>
<proteinExistence type="predicted"/>